<keyword evidence="3" id="KW-1185">Reference proteome</keyword>
<dbReference type="EMBL" id="CP002999">
    <property type="protein sequence ID" value="AEM70809.1"/>
    <property type="molecule type" value="Genomic_DNA"/>
</dbReference>
<proteinExistence type="predicted"/>
<name>G2PJ10_ALLRU</name>
<dbReference type="HOGENOM" id="CLU_2789400_0_0_10"/>
<feature type="region of interest" description="Disordered" evidence="1">
    <location>
        <begin position="12"/>
        <end position="37"/>
    </location>
</feature>
<gene>
    <name evidence="2" type="ordered locus">Murru_1769</name>
</gene>
<reference evidence="3" key="1">
    <citation type="submission" date="2011-08" db="EMBL/GenBank/DDBJ databases">
        <title>The complete genome of Muricauda ruestringensis DSM 13258.</title>
        <authorList>
            <person name="Lucas S."/>
            <person name="Han J."/>
            <person name="Lapidus A."/>
            <person name="Bruce D."/>
            <person name="Goodwin L."/>
            <person name="Pitluck S."/>
            <person name="Peters L."/>
            <person name="Kyrpides N."/>
            <person name="Mavromatis K."/>
            <person name="Ivanova N."/>
            <person name="Ovchinnikova G."/>
            <person name="Teshima H."/>
            <person name="Detter J.C."/>
            <person name="Tapia R."/>
            <person name="Han C."/>
            <person name="Land M."/>
            <person name="Hauser L."/>
            <person name="Markowitz V."/>
            <person name="Cheng J.-F."/>
            <person name="Hugenholtz P."/>
            <person name="Woyke T."/>
            <person name="Wu D."/>
            <person name="Spring S."/>
            <person name="Schroeder M."/>
            <person name="Brambilla E."/>
            <person name="Klenk H.-P."/>
            <person name="Eisen J.A."/>
        </authorList>
    </citation>
    <scope>NUCLEOTIDE SEQUENCE [LARGE SCALE GENOMIC DNA]</scope>
    <source>
        <strain evidence="3">DSM 13258 / LMG 19739 / B1</strain>
    </source>
</reference>
<dbReference type="Proteomes" id="UP000008908">
    <property type="component" value="Chromosome"/>
</dbReference>
<evidence type="ECO:0000256" key="1">
    <source>
        <dbReference type="SAM" id="MobiDB-lite"/>
    </source>
</evidence>
<evidence type="ECO:0000313" key="3">
    <source>
        <dbReference type="Proteomes" id="UP000008908"/>
    </source>
</evidence>
<dbReference type="AlphaFoldDB" id="G2PJ10"/>
<sequence length="68" mass="7716">MDLKIHSFQKERNSLSHLASSPPLIPPRRETSPLWGGPSGDFPLKLIETKLTAIKPDYRQTSLQDFNL</sequence>
<accession>G2PJ10</accession>
<dbReference type="KEGG" id="mrs:Murru_1769"/>
<reference evidence="2 3" key="2">
    <citation type="journal article" date="2012" name="Stand. Genomic Sci.">
        <title>Complete genome sequence of the facultatively anaerobic, appendaged bacterium Muricauda ruestringensis type strain (B1(T)).</title>
        <authorList>
            <person name="Huntemann M."/>
            <person name="Teshima H."/>
            <person name="Lapidus A."/>
            <person name="Nolan M."/>
            <person name="Lucas S."/>
            <person name="Hammon N."/>
            <person name="Deshpande S."/>
            <person name="Cheng J.F."/>
            <person name="Tapia R."/>
            <person name="Goodwin L.A."/>
            <person name="Pitluck S."/>
            <person name="Liolios K."/>
            <person name="Pagani I."/>
            <person name="Ivanova N."/>
            <person name="Mavromatis K."/>
            <person name="Mikhailova N."/>
            <person name="Pati A."/>
            <person name="Chen A."/>
            <person name="Palaniappan K."/>
            <person name="Land M."/>
            <person name="Hauser L."/>
            <person name="Pan C."/>
            <person name="Brambilla E.M."/>
            <person name="Rohde M."/>
            <person name="Spring S."/>
            <person name="Goker M."/>
            <person name="Detter J.C."/>
            <person name="Bristow J."/>
            <person name="Eisen J.A."/>
            <person name="Markowitz V."/>
            <person name="Hugenholtz P."/>
            <person name="Kyrpides N.C."/>
            <person name="Klenk H.P."/>
            <person name="Woyke T."/>
        </authorList>
    </citation>
    <scope>NUCLEOTIDE SEQUENCE [LARGE SCALE GENOMIC DNA]</scope>
    <source>
        <strain evidence="3">DSM 13258 / LMG 19739 / B1</strain>
    </source>
</reference>
<organism evidence="2 3">
    <name type="scientific">Allomuricauda ruestringensis (strain DSM 13258 / CIP 107369 / LMG 19739 / B1)</name>
    <name type="common">Muricauda ruestringensis</name>
    <dbReference type="NCBI Taxonomy" id="886377"/>
    <lineage>
        <taxon>Bacteria</taxon>
        <taxon>Pseudomonadati</taxon>
        <taxon>Bacteroidota</taxon>
        <taxon>Flavobacteriia</taxon>
        <taxon>Flavobacteriales</taxon>
        <taxon>Flavobacteriaceae</taxon>
        <taxon>Flagellimonas</taxon>
    </lineage>
</organism>
<evidence type="ECO:0000313" key="2">
    <source>
        <dbReference type="EMBL" id="AEM70809.1"/>
    </source>
</evidence>
<protein>
    <submittedName>
        <fullName evidence="2">Uncharacterized protein</fullName>
    </submittedName>
</protein>